<sequence length="449" mass="49647">MSENVVDAMGAFIPGSAIARPPAPMSPDLTDGLGARERQFENRISDQIARTRRDNTSLLGGTVELVGLDDVRRALGPTWAEASSRVGELAQVEIDRRLGGDDFYRAYGTESFLICFVGIDKIEAERRAAQIAAAIKDTLRAAFPSIAQEISPEPFVAELEPQWLSARGQGSLVEQLVHNLLELRREHERGMSRFRSPMLRRSKLLFSPAWHASKQVVAFNHCALDVWKSRSRRLFHSEYPLAESQRLTAEVDFITLSRSIRALYMLLKLGRAAPLLIPVRFSTITNPKSAPAYQRLLETMRPDHKSLFAIEIRDLPSGEDPAMAIEKIAHVLPWVRWLALAVDLRHSRLAEFADPRIWALSVDLSGYKSTDPALRPLLADLHHAAMGAELNTIAHGANSIGLALAAAESGITYVDGAAIHPATLEPRPPSPLHPVLSILPQNRASRYLS</sequence>
<evidence type="ECO:0000313" key="2">
    <source>
        <dbReference type="Proteomes" id="UP000199495"/>
    </source>
</evidence>
<keyword evidence="2" id="KW-1185">Reference proteome</keyword>
<proteinExistence type="predicted"/>
<evidence type="ECO:0008006" key="3">
    <source>
        <dbReference type="Google" id="ProtNLM"/>
    </source>
</evidence>
<dbReference type="OrthoDB" id="7335474at2"/>
<protein>
    <recommendedName>
        <fullName evidence="3">EAL domain, c-di-GMP-specific phosphodiesterase class I (Or its enzymatically inactive variant)</fullName>
    </recommendedName>
</protein>
<dbReference type="RefSeq" id="WP_143009327.1">
    <property type="nucleotide sequence ID" value="NZ_FNCS01000002.1"/>
</dbReference>
<reference evidence="1 2" key="1">
    <citation type="submission" date="2016-10" db="EMBL/GenBank/DDBJ databases">
        <authorList>
            <person name="de Groot N.N."/>
        </authorList>
    </citation>
    <scope>NUCLEOTIDE SEQUENCE [LARGE SCALE GENOMIC DNA]</scope>
    <source>
        <strain evidence="1 2">CGMCC 1.10267</strain>
    </source>
</reference>
<evidence type="ECO:0000313" key="1">
    <source>
        <dbReference type="EMBL" id="SDG41916.1"/>
    </source>
</evidence>
<dbReference type="Proteomes" id="UP000199495">
    <property type="component" value="Unassembled WGS sequence"/>
</dbReference>
<name>A0A1G7U2Y2_9HYPH</name>
<dbReference type="STRING" id="440168.SAMN04487974_102516"/>
<dbReference type="EMBL" id="FNCS01000002">
    <property type="protein sequence ID" value="SDG41916.1"/>
    <property type="molecule type" value="Genomic_DNA"/>
</dbReference>
<gene>
    <name evidence="1" type="ORF">SAMN04487974_102516</name>
</gene>
<organism evidence="1 2">
    <name type="scientific">Pelagibacterium luteolum</name>
    <dbReference type="NCBI Taxonomy" id="440168"/>
    <lineage>
        <taxon>Bacteria</taxon>
        <taxon>Pseudomonadati</taxon>
        <taxon>Pseudomonadota</taxon>
        <taxon>Alphaproteobacteria</taxon>
        <taxon>Hyphomicrobiales</taxon>
        <taxon>Devosiaceae</taxon>
        <taxon>Pelagibacterium</taxon>
    </lineage>
</organism>
<dbReference type="AlphaFoldDB" id="A0A1G7U2Y2"/>
<accession>A0A1G7U2Y2</accession>